<dbReference type="RefSeq" id="WP_394827121.1">
    <property type="nucleotide sequence ID" value="NZ_CP089984.1"/>
</dbReference>
<protein>
    <submittedName>
        <fullName evidence="2">Uncharacterized protein</fullName>
    </submittedName>
</protein>
<dbReference type="Proteomes" id="UP001370348">
    <property type="component" value="Chromosome"/>
</dbReference>
<reference evidence="2 3" key="1">
    <citation type="submission" date="2021-12" db="EMBL/GenBank/DDBJ databases">
        <title>Discovery of the Pendulisporaceae a myxobacterial family with distinct sporulation behavior and unique specialized metabolism.</title>
        <authorList>
            <person name="Garcia R."/>
            <person name="Popoff A."/>
            <person name="Bader C.D."/>
            <person name="Loehr J."/>
            <person name="Walesch S."/>
            <person name="Walt C."/>
            <person name="Boldt J."/>
            <person name="Bunk B."/>
            <person name="Haeckl F.J.F.P.J."/>
            <person name="Gunesch A.P."/>
            <person name="Birkelbach J."/>
            <person name="Nuebel U."/>
            <person name="Pietschmann T."/>
            <person name="Bach T."/>
            <person name="Mueller R."/>
        </authorList>
    </citation>
    <scope>NUCLEOTIDE SEQUENCE [LARGE SCALE GENOMIC DNA]</scope>
    <source>
        <strain evidence="2 3">MSr11954</strain>
    </source>
</reference>
<dbReference type="EMBL" id="CP089984">
    <property type="protein sequence ID" value="WXB17487.1"/>
    <property type="molecule type" value="Genomic_DNA"/>
</dbReference>
<organism evidence="2 3">
    <name type="scientific">Pendulispora albinea</name>
    <dbReference type="NCBI Taxonomy" id="2741071"/>
    <lineage>
        <taxon>Bacteria</taxon>
        <taxon>Pseudomonadati</taxon>
        <taxon>Myxococcota</taxon>
        <taxon>Myxococcia</taxon>
        <taxon>Myxococcales</taxon>
        <taxon>Sorangiineae</taxon>
        <taxon>Pendulisporaceae</taxon>
        <taxon>Pendulispora</taxon>
    </lineage>
</organism>
<name>A0ABZ2M623_9BACT</name>
<evidence type="ECO:0000256" key="1">
    <source>
        <dbReference type="SAM" id="MobiDB-lite"/>
    </source>
</evidence>
<evidence type="ECO:0000313" key="3">
    <source>
        <dbReference type="Proteomes" id="UP001370348"/>
    </source>
</evidence>
<sequence length="317" mass="32997">MMVGSFERAFFFSHLRRAIAVVATVCCVAGCPDSEGARDERAGDAGPRDVGMDDGASGRATHTGLISIQDISIANVPAAGRALTVNILFNAARAPDYEEQPGALTGCKAWSYDLAKEPIPALEDHGAVRVSGVEGGPLDCRFESGRGYVCPPATGTRLSAVAVQLTPGAGSAFAFPETTLAAGDPFVLDDANTARLTNVPVNGDPVILGCASCGKADATIVRLTTTDADVSQLPPVAMPAPKKRFVEIFCATLGGDSITMPSVVMDFVKEAHAASPITRVRTAFMRDGFTVHTNAPPRAPNRTILVAGRAILGFTRP</sequence>
<proteinExistence type="predicted"/>
<accession>A0ABZ2M623</accession>
<gene>
    <name evidence="2" type="ORF">LZC94_09435</name>
</gene>
<feature type="compositionally biased region" description="Basic and acidic residues" evidence="1">
    <location>
        <begin position="35"/>
        <end position="51"/>
    </location>
</feature>
<evidence type="ECO:0000313" key="2">
    <source>
        <dbReference type="EMBL" id="WXB17487.1"/>
    </source>
</evidence>
<feature type="region of interest" description="Disordered" evidence="1">
    <location>
        <begin position="34"/>
        <end position="56"/>
    </location>
</feature>
<keyword evidence="3" id="KW-1185">Reference proteome</keyword>